<dbReference type="RefSeq" id="WP_304535054.1">
    <property type="nucleotide sequence ID" value="NZ_JAUQOM010000002.1"/>
</dbReference>
<keyword evidence="2" id="KW-1185">Reference proteome</keyword>
<reference evidence="1" key="1">
    <citation type="submission" date="2023-07" db="EMBL/GenBank/DDBJ databases">
        <title>Bacterial whole genome sequence for Sphingobium sp. HBC34.</title>
        <authorList>
            <person name="Le V."/>
            <person name="Ko S.-R."/>
            <person name="Ahn C.-Y."/>
            <person name="Oh H.-M."/>
        </authorList>
    </citation>
    <scope>NUCLEOTIDE SEQUENCE</scope>
    <source>
        <strain evidence="1">HBC34</strain>
    </source>
</reference>
<name>A0ABT8ZJ52_9SPHN</name>
<evidence type="ECO:0000313" key="2">
    <source>
        <dbReference type="Proteomes" id="UP001176471"/>
    </source>
</evidence>
<sequence>MPRLIALPEDGTVIDLAALIDWCEGPDFDPSCEEGLAAAAPMLRALSRNRDFLADFATAELKTRCAGQRQANPYSAQVVLLHPPTDRYVLRAAFWPAERDHAVRMNGLSAFLYHVPHDHGFDFLTVGYLGPGYGSDYYDYDPAAVAGADGEPVALRFVERSHLSEGRMLLYRANRDIHAQLPAESLSVSLNILASAPDQGWRRQYRFDTVKGAIAQCMTVASAQLLLELAVGCGTGNAIDLAQDFARHHPEDAMRWTAWCAIGDRLTDRAARRLYLEQGARASSRLIRRDSERRLRSLQNGLEMACFDADSAVG</sequence>
<organism evidence="1 2">
    <name type="scientific">Sphingobium cyanobacteriorum</name>
    <dbReference type="NCBI Taxonomy" id="3063954"/>
    <lineage>
        <taxon>Bacteria</taxon>
        <taxon>Pseudomonadati</taxon>
        <taxon>Pseudomonadota</taxon>
        <taxon>Alphaproteobacteria</taxon>
        <taxon>Sphingomonadales</taxon>
        <taxon>Sphingomonadaceae</taxon>
        <taxon>Sphingobium</taxon>
    </lineage>
</organism>
<comment type="caution">
    <text evidence="1">The sequence shown here is derived from an EMBL/GenBank/DDBJ whole genome shotgun (WGS) entry which is preliminary data.</text>
</comment>
<protein>
    <submittedName>
        <fullName evidence="1">Transposase</fullName>
    </submittedName>
</protein>
<gene>
    <name evidence="1" type="ORF">Q4610_05820</name>
</gene>
<accession>A0ABT8ZJ52</accession>
<dbReference type="Proteomes" id="UP001176471">
    <property type="component" value="Unassembled WGS sequence"/>
</dbReference>
<dbReference type="EMBL" id="JAUQOM010000002">
    <property type="protein sequence ID" value="MDO7834559.1"/>
    <property type="molecule type" value="Genomic_DNA"/>
</dbReference>
<evidence type="ECO:0000313" key="1">
    <source>
        <dbReference type="EMBL" id="MDO7834559.1"/>
    </source>
</evidence>
<proteinExistence type="predicted"/>